<evidence type="ECO:0000313" key="1">
    <source>
        <dbReference type="EMBL" id="MBD2255906.1"/>
    </source>
</evidence>
<comment type="caution">
    <text evidence="1">The sequence shown here is derived from an EMBL/GenBank/DDBJ whole genome shotgun (WGS) entry which is preliminary data.</text>
</comment>
<dbReference type="RefSeq" id="WP_190573166.1">
    <property type="nucleotide sequence ID" value="NZ_JACJQL010000153.1"/>
</dbReference>
<accession>A0ABR8BPN5</accession>
<reference evidence="1 2" key="1">
    <citation type="journal article" date="2020" name="ISME J.">
        <title>Comparative genomics reveals insights into cyanobacterial evolution and habitat adaptation.</title>
        <authorList>
            <person name="Chen M.Y."/>
            <person name="Teng W.K."/>
            <person name="Zhao L."/>
            <person name="Hu C.X."/>
            <person name="Zhou Y.K."/>
            <person name="Han B.P."/>
            <person name="Song L.R."/>
            <person name="Shu W.S."/>
        </authorList>
    </citation>
    <scope>NUCLEOTIDE SEQUENCE [LARGE SCALE GENOMIC DNA]</scope>
    <source>
        <strain evidence="1 2">FACHB-3921</strain>
    </source>
</reference>
<protein>
    <submittedName>
        <fullName evidence="1">Uncharacterized protein</fullName>
    </submittedName>
</protein>
<organism evidence="1 2">
    <name type="scientific">Nostoc parmelioides FACHB-3921</name>
    <dbReference type="NCBI Taxonomy" id="2692909"/>
    <lineage>
        <taxon>Bacteria</taxon>
        <taxon>Bacillati</taxon>
        <taxon>Cyanobacteriota</taxon>
        <taxon>Cyanophyceae</taxon>
        <taxon>Nostocales</taxon>
        <taxon>Nostocaceae</taxon>
        <taxon>Nostoc</taxon>
    </lineage>
</organism>
<sequence>MFNHTSHFFPFNWLSSLNSSYKDLGVDYFDKQQPESVKKRLIKRLEKLGYQVSIEPIPVAI</sequence>
<proteinExistence type="predicted"/>
<dbReference type="Proteomes" id="UP000621307">
    <property type="component" value="Unassembled WGS sequence"/>
</dbReference>
<evidence type="ECO:0000313" key="2">
    <source>
        <dbReference type="Proteomes" id="UP000621307"/>
    </source>
</evidence>
<name>A0ABR8BPN5_9NOSO</name>
<gene>
    <name evidence="1" type="ORF">H6G14_32630</name>
</gene>
<keyword evidence="2" id="KW-1185">Reference proteome</keyword>
<dbReference type="EMBL" id="JACJQL010000153">
    <property type="protein sequence ID" value="MBD2255906.1"/>
    <property type="molecule type" value="Genomic_DNA"/>
</dbReference>